<dbReference type="PANTHER" id="PTHR42924:SF3">
    <property type="entry name" value="POLYMERASE_HISTIDINOL PHOSPHATASE N-TERMINAL DOMAIN-CONTAINING PROTEIN"/>
    <property type="match status" value="1"/>
</dbReference>
<evidence type="ECO:0000313" key="2">
    <source>
        <dbReference type="EMBL" id="SEA17650.1"/>
    </source>
</evidence>
<dbReference type="InterPro" id="IPR016195">
    <property type="entry name" value="Pol/histidinol_Pase-like"/>
</dbReference>
<dbReference type="AlphaFoldDB" id="A0A1H3Z1V8"/>
<accession>A0A1H3Z1V8</accession>
<dbReference type="SMART" id="SM00481">
    <property type="entry name" value="POLIIIAc"/>
    <property type="match status" value="1"/>
</dbReference>
<dbReference type="SUPFAM" id="SSF89550">
    <property type="entry name" value="PHP domain-like"/>
    <property type="match status" value="1"/>
</dbReference>
<feature type="domain" description="Polymerase/histidinol phosphatase N-terminal" evidence="1">
    <location>
        <begin position="14"/>
        <end position="79"/>
    </location>
</feature>
<dbReference type="CDD" id="cd07438">
    <property type="entry name" value="PHP_HisPPase_AMP"/>
    <property type="match status" value="1"/>
</dbReference>
<proteinExistence type="predicted"/>
<dbReference type="InterPro" id="IPR004013">
    <property type="entry name" value="PHP_dom"/>
</dbReference>
<dbReference type="GO" id="GO:0035312">
    <property type="term" value="F:5'-3' DNA exonuclease activity"/>
    <property type="evidence" value="ECO:0007669"/>
    <property type="project" value="TreeGrafter"/>
</dbReference>
<dbReference type="Pfam" id="PF02811">
    <property type="entry name" value="PHP"/>
    <property type="match status" value="1"/>
</dbReference>
<evidence type="ECO:0000259" key="1">
    <source>
        <dbReference type="SMART" id="SM00481"/>
    </source>
</evidence>
<dbReference type="Proteomes" id="UP000199288">
    <property type="component" value="Unassembled WGS sequence"/>
</dbReference>
<dbReference type="Gene3D" id="3.20.20.140">
    <property type="entry name" value="Metal-dependent hydrolases"/>
    <property type="match status" value="1"/>
</dbReference>
<dbReference type="PANTHER" id="PTHR42924">
    <property type="entry name" value="EXONUCLEASE"/>
    <property type="match status" value="1"/>
</dbReference>
<sequence length="292" mass="31676">MHYLQYWCVVTLRIDPHAHTSHSDGTDSPAGLMRAAASAGLDIVGITDHDTTAGWAEAEAHVADTGVGLVRGVEISCRADGVTVHLLAYLHNPDDEDLAAIFAASRQARTSRGRLMCERLARDFPISWQDIVAHAGRGATIGRPHLADALVRAGVIPNRSAAFERILHPSSPYYVPYDSPHPVEVTELVRNAGGVPVFAHPRAYGRQRRMVPVPVITDMARAGLFALEADHRDHSDAARAEVREIAADLGLQVTGSSDYHGTGKPNRLGENLIDPAVLVRMEEEGYMKVVRP</sequence>
<dbReference type="InterPro" id="IPR052018">
    <property type="entry name" value="PHP_domain"/>
</dbReference>
<organism evidence="2 3">
    <name type="scientific">Bowdeniella nasicola</name>
    <dbReference type="NCBI Taxonomy" id="208480"/>
    <lineage>
        <taxon>Bacteria</taxon>
        <taxon>Bacillati</taxon>
        <taxon>Actinomycetota</taxon>
        <taxon>Actinomycetes</taxon>
        <taxon>Actinomycetales</taxon>
        <taxon>Actinomycetaceae</taxon>
        <taxon>Bowdeniella</taxon>
    </lineage>
</organism>
<gene>
    <name evidence="2" type="ORF">SAMN02910418_01071</name>
</gene>
<protein>
    <recommendedName>
        <fullName evidence="1">Polymerase/histidinol phosphatase N-terminal domain-containing protein</fullName>
    </recommendedName>
</protein>
<dbReference type="InterPro" id="IPR003141">
    <property type="entry name" value="Pol/His_phosphatase_N"/>
</dbReference>
<reference evidence="3" key="1">
    <citation type="submission" date="2016-10" db="EMBL/GenBank/DDBJ databases">
        <authorList>
            <person name="Varghese N."/>
            <person name="Submissions S."/>
        </authorList>
    </citation>
    <scope>NUCLEOTIDE SEQUENCE [LARGE SCALE GENOMIC DNA]</scope>
    <source>
        <strain evidence="3">KPR-1</strain>
    </source>
</reference>
<dbReference type="GO" id="GO:0004534">
    <property type="term" value="F:5'-3' RNA exonuclease activity"/>
    <property type="evidence" value="ECO:0007669"/>
    <property type="project" value="TreeGrafter"/>
</dbReference>
<evidence type="ECO:0000313" key="3">
    <source>
        <dbReference type="Proteomes" id="UP000199288"/>
    </source>
</evidence>
<name>A0A1H3Z1V8_9ACTO</name>
<keyword evidence="3" id="KW-1185">Reference proteome</keyword>
<dbReference type="EMBL" id="FNQV01000005">
    <property type="protein sequence ID" value="SEA17650.1"/>
    <property type="molecule type" value="Genomic_DNA"/>
</dbReference>
<dbReference type="Gene3D" id="1.10.150.650">
    <property type="match status" value="1"/>
</dbReference>